<dbReference type="RefSeq" id="XP_060321482.1">
    <property type="nucleotide sequence ID" value="XM_060475014.1"/>
</dbReference>
<proteinExistence type="predicted"/>
<organism evidence="2 3">
    <name type="scientific">Armillaria tabescens</name>
    <name type="common">Ringless honey mushroom</name>
    <name type="synonym">Agaricus tabescens</name>
    <dbReference type="NCBI Taxonomy" id="1929756"/>
    <lineage>
        <taxon>Eukaryota</taxon>
        <taxon>Fungi</taxon>
        <taxon>Dikarya</taxon>
        <taxon>Basidiomycota</taxon>
        <taxon>Agaricomycotina</taxon>
        <taxon>Agaricomycetes</taxon>
        <taxon>Agaricomycetidae</taxon>
        <taxon>Agaricales</taxon>
        <taxon>Marasmiineae</taxon>
        <taxon>Physalacriaceae</taxon>
        <taxon>Desarmillaria</taxon>
    </lineage>
</organism>
<keyword evidence="1" id="KW-0732">Signal</keyword>
<accession>A0AA39IZ23</accession>
<evidence type="ECO:0000313" key="2">
    <source>
        <dbReference type="EMBL" id="KAK0433135.1"/>
    </source>
</evidence>
<evidence type="ECO:0000256" key="1">
    <source>
        <dbReference type="SAM" id="SignalP"/>
    </source>
</evidence>
<keyword evidence="3" id="KW-1185">Reference proteome</keyword>
<dbReference type="EMBL" id="JAUEPS010000246">
    <property type="protein sequence ID" value="KAK0433135.1"/>
    <property type="molecule type" value="Genomic_DNA"/>
</dbReference>
<dbReference type="Proteomes" id="UP001175211">
    <property type="component" value="Unassembled WGS sequence"/>
</dbReference>
<evidence type="ECO:0000313" key="3">
    <source>
        <dbReference type="Proteomes" id="UP001175211"/>
    </source>
</evidence>
<gene>
    <name evidence="2" type="ORF">EV420DRAFT_1601587</name>
</gene>
<comment type="caution">
    <text evidence="2">The sequence shown here is derived from an EMBL/GenBank/DDBJ whole genome shotgun (WGS) entry which is preliminary data.</text>
</comment>
<reference evidence="2" key="1">
    <citation type="submission" date="2023-06" db="EMBL/GenBank/DDBJ databases">
        <authorList>
            <consortium name="Lawrence Berkeley National Laboratory"/>
            <person name="Ahrendt S."/>
            <person name="Sahu N."/>
            <person name="Indic B."/>
            <person name="Wong-Bajracharya J."/>
            <person name="Merenyi Z."/>
            <person name="Ke H.-M."/>
            <person name="Monk M."/>
            <person name="Kocsube S."/>
            <person name="Drula E."/>
            <person name="Lipzen A."/>
            <person name="Balint B."/>
            <person name="Henrissat B."/>
            <person name="Andreopoulos B."/>
            <person name="Martin F.M."/>
            <person name="Harder C.B."/>
            <person name="Rigling D."/>
            <person name="Ford K.L."/>
            <person name="Foster G.D."/>
            <person name="Pangilinan J."/>
            <person name="Papanicolaou A."/>
            <person name="Barry K."/>
            <person name="LaButti K."/>
            <person name="Viragh M."/>
            <person name="Koriabine M."/>
            <person name="Yan M."/>
            <person name="Riley R."/>
            <person name="Champramary S."/>
            <person name="Plett K.L."/>
            <person name="Tsai I.J."/>
            <person name="Slot J."/>
            <person name="Sipos G."/>
            <person name="Plett J."/>
            <person name="Nagy L.G."/>
            <person name="Grigoriev I.V."/>
        </authorList>
    </citation>
    <scope>NUCLEOTIDE SEQUENCE</scope>
    <source>
        <strain evidence="2">CCBAS 213</strain>
    </source>
</reference>
<feature type="signal peptide" evidence="1">
    <location>
        <begin position="1"/>
        <end position="21"/>
    </location>
</feature>
<dbReference type="AlphaFoldDB" id="A0AA39IZ23"/>
<dbReference type="GeneID" id="85358562"/>
<protein>
    <submittedName>
        <fullName evidence="2">Uncharacterized protein</fullName>
    </submittedName>
</protein>
<feature type="chain" id="PRO_5041309965" evidence="1">
    <location>
        <begin position="22"/>
        <end position="73"/>
    </location>
</feature>
<name>A0AA39IZ23_ARMTA</name>
<sequence length="73" mass="8260">MLFLSGALSTLVFILEDFVYSYRSPSKKSLGYDLGMSGSPWSSSSRSISDITLYPTVQDNMTRTPRSMYNEYL</sequence>